<dbReference type="AlphaFoldDB" id="A0A9Q1EDN6"/>
<sequence length="213" mass="23263">MTDVPRRWGLGPCTWVVGLRKRYGRRSCCRQSAWNPAEGRSAGCPLRGRAGRTAASRKPSQARETCGGGHRGRIVPASGTLQQSPPTGGSRLRITRPRRDLGFERHPRVPAVKVEIGWLRPSRITPPNDVTDGQPLQVERSQAFIYSSEVEKSSVIQFEGRGYGKPRIALFRETFRLAGGSRSGPQPRDERPASGASGRICQRGETAPAAAKP</sequence>
<protein>
    <submittedName>
        <fullName evidence="2">Uncharacterized protein</fullName>
    </submittedName>
</protein>
<comment type="caution">
    <text evidence="2">The sequence shown here is derived from an EMBL/GenBank/DDBJ whole genome shotgun (WGS) entry which is preliminary data.</text>
</comment>
<evidence type="ECO:0000313" key="2">
    <source>
        <dbReference type="EMBL" id="KAJ8336891.1"/>
    </source>
</evidence>
<evidence type="ECO:0000256" key="1">
    <source>
        <dbReference type="SAM" id="MobiDB-lite"/>
    </source>
</evidence>
<keyword evidence="3" id="KW-1185">Reference proteome</keyword>
<name>A0A9Q1EDN6_SYNKA</name>
<organism evidence="2 3">
    <name type="scientific">Synaphobranchus kaupii</name>
    <name type="common">Kaup's arrowtooth eel</name>
    <dbReference type="NCBI Taxonomy" id="118154"/>
    <lineage>
        <taxon>Eukaryota</taxon>
        <taxon>Metazoa</taxon>
        <taxon>Chordata</taxon>
        <taxon>Craniata</taxon>
        <taxon>Vertebrata</taxon>
        <taxon>Euteleostomi</taxon>
        <taxon>Actinopterygii</taxon>
        <taxon>Neopterygii</taxon>
        <taxon>Teleostei</taxon>
        <taxon>Anguilliformes</taxon>
        <taxon>Synaphobranchidae</taxon>
        <taxon>Synaphobranchus</taxon>
    </lineage>
</organism>
<feature type="region of interest" description="Disordered" evidence="1">
    <location>
        <begin position="37"/>
        <end position="100"/>
    </location>
</feature>
<evidence type="ECO:0000313" key="3">
    <source>
        <dbReference type="Proteomes" id="UP001152622"/>
    </source>
</evidence>
<proteinExistence type="predicted"/>
<feature type="region of interest" description="Disordered" evidence="1">
    <location>
        <begin position="177"/>
        <end position="213"/>
    </location>
</feature>
<accession>A0A9Q1EDN6</accession>
<dbReference type="EMBL" id="JAINUF010000019">
    <property type="protein sequence ID" value="KAJ8336891.1"/>
    <property type="molecule type" value="Genomic_DNA"/>
</dbReference>
<dbReference type="Proteomes" id="UP001152622">
    <property type="component" value="Chromosome 19"/>
</dbReference>
<gene>
    <name evidence="2" type="ORF">SKAU_G00381110</name>
</gene>
<reference evidence="2" key="1">
    <citation type="journal article" date="2023" name="Science">
        <title>Genome structures resolve the early diversification of teleost fishes.</title>
        <authorList>
            <person name="Parey E."/>
            <person name="Louis A."/>
            <person name="Montfort J."/>
            <person name="Bouchez O."/>
            <person name="Roques C."/>
            <person name="Iampietro C."/>
            <person name="Lluch J."/>
            <person name="Castinel A."/>
            <person name="Donnadieu C."/>
            <person name="Desvignes T."/>
            <person name="Floi Bucao C."/>
            <person name="Jouanno E."/>
            <person name="Wen M."/>
            <person name="Mejri S."/>
            <person name="Dirks R."/>
            <person name="Jansen H."/>
            <person name="Henkel C."/>
            <person name="Chen W.J."/>
            <person name="Zahm M."/>
            <person name="Cabau C."/>
            <person name="Klopp C."/>
            <person name="Thompson A.W."/>
            <person name="Robinson-Rechavi M."/>
            <person name="Braasch I."/>
            <person name="Lecointre G."/>
            <person name="Bobe J."/>
            <person name="Postlethwait J.H."/>
            <person name="Berthelot C."/>
            <person name="Roest Crollius H."/>
            <person name="Guiguen Y."/>
        </authorList>
    </citation>
    <scope>NUCLEOTIDE SEQUENCE</scope>
    <source>
        <strain evidence="2">WJC10195</strain>
    </source>
</reference>